<protein>
    <submittedName>
        <fullName evidence="1">Uncharacterized protein</fullName>
    </submittedName>
</protein>
<dbReference type="EMBL" id="CP005749">
    <property type="protein sequence ID" value="AHH11299.1"/>
    <property type="molecule type" value="Genomic_DNA"/>
</dbReference>
<keyword evidence="1" id="KW-0614">Plasmid</keyword>
<name>W5SVS3_9SPIR</name>
<accession>W5SVS3</accession>
<evidence type="ECO:0000313" key="1">
    <source>
        <dbReference type="EMBL" id="AHH11299.1"/>
    </source>
</evidence>
<reference evidence="1" key="1">
    <citation type="submission" date="2013-04" db="EMBL/GenBank/DDBJ databases">
        <title>Comparative Genomics of Relapsing Fever Spirochetes.</title>
        <authorList>
            <person name="Schwan T.G."/>
            <person name="Raffel S.J."/>
            <person name="Porcella S.F."/>
            <person name="Martens C.A."/>
            <person name="Bruno D.P."/>
            <person name="Ricklefs S.M."/>
            <person name="Barbian K.B."/>
        </authorList>
    </citation>
    <scope>NUCLEOTIDE SEQUENCE</scope>
    <source>
        <strain evidence="1">Co53</strain>
        <plasmid evidence="1">unnamed</plasmid>
    </source>
</reference>
<dbReference type="HOGENOM" id="CLU_114003_0_0_12"/>
<geneLocation type="plasmid" evidence="1">
    <name>unnamed</name>
</geneLocation>
<dbReference type="AlphaFoldDB" id="W5SVS3"/>
<organism evidence="1">
    <name type="scientific">Borrelia coriaceae ATCC 43381</name>
    <dbReference type="NCBI Taxonomy" id="1408429"/>
    <lineage>
        <taxon>Bacteria</taxon>
        <taxon>Pseudomonadati</taxon>
        <taxon>Spirochaetota</taxon>
        <taxon>Spirochaetia</taxon>
        <taxon>Spirochaetales</taxon>
        <taxon>Borreliaceae</taxon>
        <taxon>Borrelia</taxon>
    </lineage>
</organism>
<proteinExistence type="predicted"/>
<gene>
    <name evidence="1" type="ORF">BCO_0016400</name>
</gene>
<sequence length="243" mass="29152">MKLCFLICELFTILLNRCKFLILGKFYHEEFLRVVYKICLTLVFIFYSCNFNTASRFCLSLEEAIKLEIAGYEFLGGGKFKTRVHSKDYFNSVKDINGYSYYFILDKDMKNIVMQITLYSEVASLLDYRFGFIFDFGFRFDFFNAISPNSFEFQVKKFFKRIISLNKDLDIDNNRQVSTYTFSIEHIRDINREFEIRNHEEDINSSTSELMYFVGSSKYATLRETYIVLYYYVFKSIERFMQQ</sequence>